<feature type="transmembrane region" description="Helical" evidence="9">
    <location>
        <begin position="108"/>
        <end position="129"/>
    </location>
</feature>
<feature type="transmembrane region" description="Helical" evidence="9">
    <location>
        <begin position="239"/>
        <end position="263"/>
    </location>
</feature>
<feature type="transmembrane region" description="Helical" evidence="9">
    <location>
        <begin position="49"/>
        <end position="71"/>
    </location>
</feature>
<dbReference type="KEGG" id="mmr:Mmar10_0147"/>
<proteinExistence type="inferred from homology"/>
<evidence type="ECO:0000256" key="3">
    <source>
        <dbReference type="ARBA" id="ARBA00021069"/>
    </source>
</evidence>
<dbReference type="PANTHER" id="PTHR42770:SF18">
    <property type="entry name" value="ARGININE_AGMATINE ANTIPORTER"/>
    <property type="match status" value="1"/>
</dbReference>
<comment type="function">
    <text evidence="8">Major component of the acid-resistance (AR) system allowing enteric pathogens to survive the acidic environment in the stomach. Exchanges extracellular arginine for its intracellular decarboxylation product agmatine (Agm) thereby expelling intracellular protons. Probably undergoes several conformational states in order to translocate the substrate across the membrane; keeps the substrate accessible to only 1 side of the membrane at a time by opening and closing 3 membrane-internal gates.</text>
</comment>
<feature type="transmembrane region" description="Helical" evidence="9">
    <location>
        <begin position="415"/>
        <end position="433"/>
    </location>
</feature>
<feature type="transmembrane region" description="Helical" evidence="9">
    <location>
        <begin position="200"/>
        <end position="218"/>
    </location>
</feature>
<dbReference type="Pfam" id="PF13520">
    <property type="entry name" value="AA_permease_2"/>
    <property type="match status" value="1"/>
</dbReference>
<dbReference type="STRING" id="394221.Mmar10_0147"/>
<feature type="transmembrane region" description="Helical" evidence="9">
    <location>
        <begin position="335"/>
        <end position="353"/>
    </location>
</feature>
<evidence type="ECO:0000313" key="11">
    <source>
        <dbReference type="Proteomes" id="UP000001964"/>
    </source>
</evidence>
<dbReference type="EMBL" id="CP000449">
    <property type="protein sequence ID" value="ABI64443.1"/>
    <property type="molecule type" value="Genomic_DNA"/>
</dbReference>
<dbReference type="eggNOG" id="COG0531">
    <property type="taxonomic scope" value="Bacteria"/>
</dbReference>
<keyword evidence="6 9" id="KW-1133">Transmembrane helix</keyword>
<feature type="transmembrane region" description="Helical" evidence="9">
    <location>
        <begin position="135"/>
        <end position="156"/>
    </location>
</feature>
<evidence type="ECO:0000256" key="8">
    <source>
        <dbReference type="ARBA" id="ARBA00045636"/>
    </source>
</evidence>
<evidence type="ECO:0000256" key="6">
    <source>
        <dbReference type="ARBA" id="ARBA00022989"/>
    </source>
</evidence>
<evidence type="ECO:0000313" key="10">
    <source>
        <dbReference type="EMBL" id="ABI64443.1"/>
    </source>
</evidence>
<keyword evidence="4" id="KW-1003">Cell membrane</keyword>
<dbReference type="PIRSF" id="PIRSF006060">
    <property type="entry name" value="AA_transporter"/>
    <property type="match status" value="1"/>
</dbReference>
<dbReference type="GO" id="GO:0005886">
    <property type="term" value="C:plasma membrane"/>
    <property type="evidence" value="ECO:0007669"/>
    <property type="project" value="UniProtKB-SubCell"/>
</dbReference>
<evidence type="ECO:0000256" key="1">
    <source>
        <dbReference type="ARBA" id="ARBA00004651"/>
    </source>
</evidence>
<evidence type="ECO:0000256" key="2">
    <source>
        <dbReference type="ARBA" id="ARBA00008220"/>
    </source>
</evidence>
<name>Q0ATE4_MARMM</name>
<evidence type="ECO:0000256" key="4">
    <source>
        <dbReference type="ARBA" id="ARBA00022475"/>
    </source>
</evidence>
<dbReference type="InterPro" id="IPR002293">
    <property type="entry name" value="AA/rel_permease1"/>
</dbReference>
<gene>
    <name evidence="10" type="ordered locus">Mmar10_0147</name>
</gene>
<dbReference type="RefSeq" id="WP_011642090.1">
    <property type="nucleotide sequence ID" value="NC_008347.1"/>
</dbReference>
<dbReference type="Proteomes" id="UP000001964">
    <property type="component" value="Chromosome"/>
</dbReference>
<keyword evidence="5 9" id="KW-0812">Transmembrane</keyword>
<feature type="transmembrane region" description="Helical" evidence="9">
    <location>
        <begin position="21"/>
        <end position="43"/>
    </location>
</feature>
<organism evidence="10 11">
    <name type="scientific">Maricaulis maris (strain MCS10)</name>
    <name type="common">Caulobacter maris</name>
    <dbReference type="NCBI Taxonomy" id="394221"/>
    <lineage>
        <taxon>Bacteria</taxon>
        <taxon>Pseudomonadati</taxon>
        <taxon>Pseudomonadota</taxon>
        <taxon>Alphaproteobacteria</taxon>
        <taxon>Maricaulales</taxon>
        <taxon>Maricaulaceae</taxon>
        <taxon>Maricaulis</taxon>
    </lineage>
</organism>
<feature type="transmembrane region" description="Helical" evidence="9">
    <location>
        <begin position="392"/>
        <end position="409"/>
    </location>
</feature>
<keyword evidence="7 9" id="KW-0472">Membrane</keyword>
<sequence length="448" mass="45980">MSDTTKEETKTLAGKPAHNAIGFWGCWSLVVGIMIGSGIFLLPSVLAPYGLIGFSGWLVTAGGSILLALVLGRLSHRTTRTGGPIAFAHDAFGDLTGFLVAWGYWASYWIGMPAIAIAFVGYLTVFVPALETSPILQMGCGLALIWGLGLVSLHGIRDASFVQLVMTILKLIPIFIVIGIGFVAGDVANLPAVNPSGGNFLSVLAITALLTMWAFAGLESSTVPAGDVRDAATNVPRATIIGTVTVAVVYIAATASVMLVVPAADLANSTSPFSDAARILGPWGPGLIAAGAMVSTAGALNGTILLSGQLPMAVALDRLAPAALGRRNKGGAPQLSLLLSLGLGSILLVANYSRGLVGAFTFLLMMSTVCLLLPLLVSALAELKHSWRSARGWAIIALAAGAYAAFAVLGSGLEVLAWGGVLILAGLPAYWLGKPKAVTVSRPDQAKG</sequence>
<dbReference type="GO" id="GO:0022857">
    <property type="term" value="F:transmembrane transporter activity"/>
    <property type="evidence" value="ECO:0007669"/>
    <property type="project" value="InterPro"/>
</dbReference>
<reference evidence="10 11" key="1">
    <citation type="submission" date="2006-08" db="EMBL/GenBank/DDBJ databases">
        <title>Complete sequence of Maricaulis maris MCS10.</title>
        <authorList>
            <consortium name="US DOE Joint Genome Institute"/>
            <person name="Copeland A."/>
            <person name="Lucas S."/>
            <person name="Lapidus A."/>
            <person name="Barry K."/>
            <person name="Detter J.C."/>
            <person name="Glavina del Rio T."/>
            <person name="Hammon N."/>
            <person name="Israni S."/>
            <person name="Dalin E."/>
            <person name="Tice H."/>
            <person name="Pitluck S."/>
            <person name="Saunders E."/>
            <person name="Brettin T."/>
            <person name="Bruce D."/>
            <person name="Han C."/>
            <person name="Tapia R."/>
            <person name="Gilna P."/>
            <person name="Schmutz J."/>
            <person name="Larimer F."/>
            <person name="Land M."/>
            <person name="Hauser L."/>
            <person name="Kyrpides N."/>
            <person name="Mikhailova N."/>
            <person name="Viollier P."/>
            <person name="Stephens C."/>
            <person name="Richardson P."/>
        </authorList>
    </citation>
    <scope>NUCLEOTIDE SEQUENCE [LARGE SCALE GENOMIC DNA]</scope>
    <source>
        <strain evidence="10 11">MCS10</strain>
    </source>
</reference>
<comment type="similarity">
    <text evidence="2">Belongs to the amino acid-polyamine-organocation (APC) superfamily. Basic amino acid/polyamine antiporter (APA) (TC 2.A.3.2) family.</text>
</comment>
<keyword evidence="11" id="KW-1185">Reference proteome</keyword>
<feature type="transmembrane region" description="Helical" evidence="9">
    <location>
        <begin position="283"/>
        <end position="306"/>
    </location>
</feature>
<dbReference type="InterPro" id="IPR050367">
    <property type="entry name" value="APC_superfamily"/>
</dbReference>
<dbReference type="HOGENOM" id="CLU_007946_1_0_5"/>
<feature type="transmembrane region" description="Helical" evidence="9">
    <location>
        <begin position="359"/>
        <end position="380"/>
    </location>
</feature>
<comment type="subcellular location">
    <subcellularLocation>
        <location evidence="1">Cell membrane</location>
        <topology evidence="1">Multi-pass membrane protein</topology>
    </subcellularLocation>
</comment>
<dbReference type="OrthoDB" id="3185104at2"/>
<accession>Q0ATE4</accession>
<evidence type="ECO:0000256" key="9">
    <source>
        <dbReference type="SAM" id="Phobius"/>
    </source>
</evidence>
<dbReference type="Gene3D" id="1.20.1740.10">
    <property type="entry name" value="Amino acid/polyamine transporter I"/>
    <property type="match status" value="1"/>
</dbReference>
<dbReference type="PANTHER" id="PTHR42770">
    <property type="entry name" value="AMINO ACID TRANSPORTER-RELATED"/>
    <property type="match status" value="1"/>
</dbReference>
<protein>
    <recommendedName>
        <fullName evidence="3">Arginine/agmatine antiporter</fullName>
    </recommendedName>
</protein>
<evidence type="ECO:0000256" key="5">
    <source>
        <dbReference type="ARBA" id="ARBA00022692"/>
    </source>
</evidence>
<dbReference type="AlphaFoldDB" id="Q0ATE4"/>
<evidence type="ECO:0000256" key="7">
    <source>
        <dbReference type="ARBA" id="ARBA00023136"/>
    </source>
</evidence>
<feature type="transmembrane region" description="Helical" evidence="9">
    <location>
        <begin position="168"/>
        <end position="188"/>
    </location>
</feature>